<reference evidence="3 4" key="1">
    <citation type="submission" date="2023-02" db="EMBL/GenBank/DDBJ databases">
        <title>LHISI_Scaffold_Assembly.</title>
        <authorList>
            <person name="Stuart O.P."/>
            <person name="Cleave R."/>
            <person name="Magrath M.J.L."/>
            <person name="Mikheyev A.S."/>
        </authorList>
    </citation>
    <scope>NUCLEOTIDE SEQUENCE [LARGE SCALE GENOMIC DNA]</scope>
    <source>
        <strain evidence="3">Daus_M_001</strain>
        <tissue evidence="3">Leg muscle</tissue>
    </source>
</reference>
<dbReference type="PROSITE" id="PS00028">
    <property type="entry name" value="ZINC_FINGER_C2H2_1"/>
    <property type="match status" value="1"/>
</dbReference>
<dbReference type="SMART" id="SM00355">
    <property type="entry name" value="ZnF_C2H2"/>
    <property type="match status" value="2"/>
</dbReference>
<evidence type="ECO:0000259" key="2">
    <source>
        <dbReference type="PROSITE" id="PS50157"/>
    </source>
</evidence>
<protein>
    <recommendedName>
        <fullName evidence="2">C2H2-type domain-containing protein</fullName>
    </recommendedName>
</protein>
<accession>A0ABQ9IDW1</accession>
<sequence length="97" mass="11166">MEMLVPEVSLSVATETARPSWLCEASLGDGSAGEDRFRCSQCGKLYQHRRTLMRHVRLECGKEPQFPCVHCPIRFKHKSHLQNHIYRVHPRASSYAD</sequence>
<dbReference type="Proteomes" id="UP001159363">
    <property type="component" value="Chromosome 1"/>
</dbReference>
<feature type="domain" description="C2H2-type" evidence="2">
    <location>
        <begin position="37"/>
        <end position="64"/>
    </location>
</feature>
<dbReference type="PROSITE" id="PS50157">
    <property type="entry name" value="ZINC_FINGER_C2H2_2"/>
    <property type="match status" value="2"/>
</dbReference>
<name>A0ABQ9IDW1_9NEOP</name>
<dbReference type="Pfam" id="PF00096">
    <property type="entry name" value="zf-C2H2"/>
    <property type="match status" value="2"/>
</dbReference>
<feature type="domain" description="C2H2-type" evidence="2">
    <location>
        <begin position="66"/>
        <end position="94"/>
    </location>
</feature>
<keyword evidence="1" id="KW-0863">Zinc-finger</keyword>
<evidence type="ECO:0000256" key="1">
    <source>
        <dbReference type="PROSITE-ProRule" id="PRU00042"/>
    </source>
</evidence>
<dbReference type="Gene3D" id="3.30.160.60">
    <property type="entry name" value="Classic Zinc Finger"/>
    <property type="match status" value="1"/>
</dbReference>
<keyword evidence="1" id="KW-0479">Metal-binding</keyword>
<keyword evidence="4" id="KW-1185">Reference proteome</keyword>
<dbReference type="InterPro" id="IPR013087">
    <property type="entry name" value="Znf_C2H2_type"/>
</dbReference>
<evidence type="ECO:0000313" key="4">
    <source>
        <dbReference type="Proteomes" id="UP001159363"/>
    </source>
</evidence>
<gene>
    <name evidence="3" type="ORF">PR048_000167</name>
</gene>
<evidence type="ECO:0000313" key="3">
    <source>
        <dbReference type="EMBL" id="KAJ8894860.1"/>
    </source>
</evidence>
<keyword evidence="1" id="KW-0862">Zinc</keyword>
<dbReference type="SUPFAM" id="SSF57667">
    <property type="entry name" value="beta-beta-alpha zinc fingers"/>
    <property type="match status" value="1"/>
</dbReference>
<organism evidence="3 4">
    <name type="scientific">Dryococelus australis</name>
    <dbReference type="NCBI Taxonomy" id="614101"/>
    <lineage>
        <taxon>Eukaryota</taxon>
        <taxon>Metazoa</taxon>
        <taxon>Ecdysozoa</taxon>
        <taxon>Arthropoda</taxon>
        <taxon>Hexapoda</taxon>
        <taxon>Insecta</taxon>
        <taxon>Pterygota</taxon>
        <taxon>Neoptera</taxon>
        <taxon>Polyneoptera</taxon>
        <taxon>Phasmatodea</taxon>
        <taxon>Verophasmatodea</taxon>
        <taxon>Anareolatae</taxon>
        <taxon>Phasmatidae</taxon>
        <taxon>Eurycanthinae</taxon>
        <taxon>Dryococelus</taxon>
    </lineage>
</organism>
<comment type="caution">
    <text evidence="3">The sequence shown here is derived from an EMBL/GenBank/DDBJ whole genome shotgun (WGS) entry which is preliminary data.</text>
</comment>
<dbReference type="InterPro" id="IPR036236">
    <property type="entry name" value="Znf_C2H2_sf"/>
</dbReference>
<proteinExistence type="predicted"/>
<dbReference type="EMBL" id="JARBHB010000001">
    <property type="protein sequence ID" value="KAJ8894860.1"/>
    <property type="molecule type" value="Genomic_DNA"/>
</dbReference>